<gene>
    <name evidence="2" type="ORF">P0Y53_14715</name>
</gene>
<evidence type="ECO:0000313" key="2">
    <source>
        <dbReference type="EMBL" id="WEK33741.1"/>
    </source>
</evidence>
<dbReference type="AlphaFoldDB" id="A0AAJ6BG55"/>
<sequence>MVVDKVVLYESLAPKLGAKEVELLIEYIDFRIRQSLDASLKPHQAEREVHEKKRARWWENMGFVVYNIIQTFLIIVFLLLVDKLFNKKL</sequence>
<proteinExistence type="predicted"/>
<protein>
    <submittedName>
        <fullName evidence="2">Uncharacterized protein</fullName>
    </submittedName>
</protein>
<accession>A0AAJ6BG55</accession>
<organism evidence="2 3">
    <name type="scientific">Candidatus Pseudobacter hemicellulosilyticus</name>
    <dbReference type="NCBI Taxonomy" id="3121375"/>
    <lineage>
        <taxon>Bacteria</taxon>
        <taxon>Pseudomonadati</taxon>
        <taxon>Bacteroidota</taxon>
        <taxon>Chitinophagia</taxon>
        <taxon>Chitinophagales</taxon>
        <taxon>Chitinophagaceae</taxon>
        <taxon>Pseudobacter</taxon>
    </lineage>
</organism>
<dbReference type="EMBL" id="CP119311">
    <property type="protein sequence ID" value="WEK33741.1"/>
    <property type="molecule type" value="Genomic_DNA"/>
</dbReference>
<keyword evidence="1" id="KW-1133">Transmembrane helix</keyword>
<keyword evidence="1" id="KW-0812">Transmembrane</keyword>
<reference evidence="2" key="1">
    <citation type="submission" date="2023-03" db="EMBL/GenBank/DDBJ databases">
        <title>Andean soil-derived lignocellulolytic bacterial consortium as a source of novel taxa and putative plastic-active enzymes.</title>
        <authorList>
            <person name="Diaz-Garcia L."/>
            <person name="Chuvochina M."/>
            <person name="Feuerriegel G."/>
            <person name="Bunk B."/>
            <person name="Sproer C."/>
            <person name="Streit W.R."/>
            <person name="Rodriguez L.M."/>
            <person name="Overmann J."/>
            <person name="Jimenez D.J."/>
        </authorList>
    </citation>
    <scope>NUCLEOTIDE SEQUENCE</scope>
    <source>
        <strain evidence="2">MAG 7</strain>
    </source>
</reference>
<keyword evidence="1" id="KW-0472">Membrane</keyword>
<dbReference type="Proteomes" id="UP001220610">
    <property type="component" value="Chromosome"/>
</dbReference>
<evidence type="ECO:0000256" key="1">
    <source>
        <dbReference type="SAM" id="Phobius"/>
    </source>
</evidence>
<feature type="transmembrane region" description="Helical" evidence="1">
    <location>
        <begin position="63"/>
        <end position="81"/>
    </location>
</feature>
<evidence type="ECO:0000313" key="3">
    <source>
        <dbReference type="Proteomes" id="UP001220610"/>
    </source>
</evidence>
<name>A0AAJ6BG55_9BACT</name>